<proteinExistence type="predicted"/>
<feature type="region of interest" description="Disordered" evidence="1">
    <location>
        <begin position="1"/>
        <end position="25"/>
    </location>
</feature>
<dbReference type="Proteomes" id="UP000549616">
    <property type="component" value="Unassembled WGS sequence"/>
</dbReference>
<dbReference type="InterPro" id="IPR010539">
    <property type="entry name" value="BaxI_1-like"/>
</dbReference>
<dbReference type="Pfam" id="PF12811">
    <property type="entry name" value="BaxI_1"/>
    <property type="match status" value="1"/>
</dbReference>
<dbReference type="PANTHER" id="PTHR41282:SF1">
    <property type="entry name" value="CONSERVED TRANSMEMBRANE PROTEIN-RELATED"/>
    <property type="match status" value="1"/>
</dbReference>
<feature type="transmembrane region" description="Helical" evidence="2">
    <location>
        <begin position="249"/>
        <end position="266"/>
    </location>
</feature>
<protein>
    <submittedName>
        <fullName evidence="3">Putative YccA/Bax inhibitor family protein</fullName>
    </submittedName>
</protein>
<feature type="transmembrane region" description="Helical" evidence="2">
    <location>
        <begin position="123"/>
        <end position="141"/>
    </location>
</feature>
<accession>A0A853B3U7</accession>
<sequence>MRSTSNPAFRNLPTGSAGHGSYGPNVGFNQPQGMPGYGMPSGYGTPQAPPTERPMTVDDVVIKTGLSLGTALVTGVLAAIYAMGQAGANNIGPIIGLMVGGMLVGLVLSLIMIFRQKPSGPMTLIYSAAEGVFLGAITGLFEFIYEGIALQAILGTAGVFITMLVVYKTGAVKVTPKLTKWIIGATAGVAILMLANLVLGLFGVNMGLRDGGALAIIFSLVVIGIAAFNFLLDFDMADQMIRQGMPAKWAWFAAFGLMTTLVWLYLEILRLLSYLQGND</sequence>
<evidence type="ECO:0000313" key="4">
    <source>
        <dbReference type="Proteomes" id="UP000549616"/>
    </source>
</evidence>
<dbReference type="PIRSF" id="PIRSF009160">
    <property type="entry name" value="UCP009160"/>
    <property type="match status" value="1"/>
</dbReference>
<dbReference type="AlphaFoldDB" id="A0A853B3U7"/>
<feature type="transmembrane region" description="Helical" evidence="2">
    <location>
        <begin position="147"/>
        <end position="166"/>
    </location>
</feature>
<keyword evidence="2" id="KW-1133">Transmembrane helix</keyword>
<evidence type="ECO:0000256" key="2">
    <source>
        <dbReference type="SAM" id="Phobius"/>
    </source>
</evidence>
<dbReference type="RefSeq" id="WP_179773657.1">
    <property type="nucleotide sequence ID" value="NZ_JACCFK010000001.1"/>
</dbReference>
<reference evidence="3 4" key="1">
    <citation type="submission" date="2020-07" db="EMBL/GenBank/DDBJ databases">
        <title>Sequencing the genomes of 1000 actinobacteria strains.</title>
        <authorList>
            <person name="Klenk H.-P."/>
        </authorList>
    </citation>
    <scope>NUCLEOTIDE SEQUENCE [LARGE SCALE GENOMIC DNA]</scope>
    <source>
        <strain evidence="3 4">DSM 104006</strain>
    </source>
</reference>
<comment type="caution">
    <text evidence="3">The sequence shown here is derived from an EMBL/GenBank/DDBJ whole genome shotgun (WGS) entry which is preliminary data.</text>
</comment>
<name>A0A853B3U7_9PSEU</name>
<organism evidence="3 4">
    <name type="scientific">Amycolatopsis endophytica</name>
    <dbReference type="NCBI Taxonomy" id="860233"/>
    <lineage>
        <taxon>Bacteria</taxon>
        <taxon>Bacillati</taxon>
        <taxon>Actinomycetota</taxon>
        <taxon>Actinomycetes</taxon>
        <taxon>Pseudonocardiales</taxon>
        <taxon>Pseudonocardiaceae</taxon>
        <taxon>Amycolatopsis</taxon>
    </lineage>
</organism>
<dbReference type="PANTHER" id="PTHR41282">
    <property type="entry name" value="CONSERVED TRANSMEMBRANE PROTEIN-RELATED"/>
    <property type="match status" value="1"/>
</dbReference>
<keyword evidence="2" id="KW-0472">Membrane</keyword>
<feature type="transmembrane region" description="Helical" evidence="2">
    <location>
        <begin position="94"/>
        <end position="114"/>
    </location>
</feature>
<feature type="transmembrane region" description="Helical" evidence="2">
    <location>
        <begin position="178"/>
        <end position="202"/>
    </location>
</feature>
<dbReference type="EMBL" id="JACCFK010000001">
    <property type="protein sequence ID" value="NYI89512.1"/>
    <property type="molecule type" value="Genomic_DNA"/>
</dbReference>
<gene>
    <name evidence="3" type="ORF">HNR02_002835</name>
</gene>
<feature type="transmembrane region" description="Helical" evidence="2">
    <location>
        <begin position="214"/>
        <end position="237"/>
    </location>
</feature>
<feature type="transmembrane region" description="Helical" evidence="2">
    <location>
        <begin position="60"/>
        <end position="82"/>
    </location>
</feature>
<evidence type="ECO:0000313" key="3">
    <source>
        <dbReference type="EMBL" id="NYI89512.1"/>
    </source>
</evidence>
<evidence type="ECO:0000256" key="1">
    <source>
        <dbReference type="SAM" id="MobiDB-lite"/>
    </source>
</evidence>
<keyword evidence="4" id="KW-1185">Reference proteome</keyword>
<keyword evidence="2" id="KW-0812">Transmembrane</keyword>